<keyword evidence="6" id="KW-0539">Nucleus</keyword>
<evidence type="ECO:0000256" key="3">
    <source>
        <dbReference type="ARBA" id="ARBA00023015"/>
    </source>
</evidence>
<feature type="region of interest" description="Disordered" evidence="7">
    <location>
        <begin position="72"/>
        <end position="97"/>
    </location>
</feature>
<feature type="compositionally biased region" description="Basic residues" evidence="7">
    <location>
        <begin position="72"/>
        <end position="81"/>
    </location>
</feature>
<proteinExistence type="predicted"/>
<dbReference type="GO" id="GO:0003677">
    <property type="term" value="F:DNA binding"/>
    <property type="evidence" value="ECO:0007669"/>
    <property type="project" value="UniProtKB-KW"/>
</dbReference>
<dbReference type="GO" id="GO:0000981">
    <property type="term" value="F:DNA-binding transcription factor activity, RNA polymerase II-specific"/>
    <property type="evidence" value="ECO:0007669"/>
    <property type="project" value="InterPro"/>
</dbReference>
<dbReference type="Gene3D" id="4.10.240.10">
    <property type="entry name" value="Zn(2)-C6 fungal-type DNA-binding domain"/>
    <property type="match status" value="1"/>
</dbReference>
<dbReference type="GO" id="GO:0008270">
    <property type="term" value="F:zinc ion binding"/>
    <property type="evidence" value="ECO:0007669"/>
    <property type="project" value="InterPro"/>
</dbReference>
<feature type="compositionally biased region" description="Polar residues" evidence="7">
    <location>
        <begin position="82"/>
        <end position="97"/>
    </location>
</feature>
<evidence type="ECO:0000259" key="8">
    <source>
        <dbReference type="PROSITE" id="PS50048"/>
    </source>
</evidence>
<dbReference type="PANTHER" id="PTHR47338:SF10">
    <property type="entry name" value="TRANSCRIPTION FACTOR DOMAIN-CONTAINING PROTEIN-RELATED"/>
    <property type="match status" value="1"/>
</dbReference>
<comment type="caution">
    <text evidence="9">The sequence shown here is derived from an EMBL/GenBank/DDBJ whole genome shotgun (WGS) entry which is preliminary data.</text>
</comment>
<sequence length="658" mass="74753">MDSSRRSIIDYVDNASLAPLSVTLSNENASTQACDRCRTKKIKCNLRRPACSRCAEDSIACLYTFIRRKRGPAKGSRRKRSNTGSNASPQQQSTSALTVPQLDPPVEHLLPQQVYQSSSTVLIPISTASEPEPKSVFNIDFSLSSGITTNKSRHSSDQERQVLEEFFSHVQPCVPFVRQQSFMRRYERGDVDRDLLDTILAVVAKIRGRSHVWTDSSPDHYLQGRLNTQAYEKETTNSFASLDKAIESCILAFYEFHQYPGNKAWLRIARLARGAYQCGLHQLDNRDQFALYDSEAIADDEVEEWRQIWWCIYCFDSYSNITAATPFLIEVDSIRTALLSTHPSLHSPSTASAPLFLPAEPDVLWKTAKEIVTQGRSTISNLQMVTQAALRKASTLARLWRLNPSDRLQNQLAMMETHVSAIRLALPSRLLSVARDVAANESSADHHGRLTYLLELHSCRLTLALHLPQEDETEWLRNWQLSLEICEDIVGVVKQWNPEICSSVDPAVCFIVSSTMIVLHLHGKEAENPELDFRSKLTSYEDLLRLFMEQFALLWNLPRFLVSMYSMPHLVTSDIKPFSSESFDKLCSILPGTLTTAEIQRLLRRHQGLLHQSWFQMVSLEPDSVHPQILPVFDTSWLPEWDLTDWAFFHDGPGLVLE</sequence>
<dbReference type="InterPro" id="IPR007219">
    <property type="entry name" value="XnlR_reg_dom"/>
</dbReference>
<evidence type="ECO:0000256" key="5">
    <source>
        <dbReference type="ARBA" id="ARBA00023163"/>
    </source>
</evidence>
<dbReference type="PROSITE" id="PS00463">
    <property type="entry name" value="ZN2_CY6_FUNGAL_1"/>
    <property type="match status" value="1"/>
</dbReference>
<dbReference type="Pfam" id="PF04082">
    <property type="entry name" value="Fungal_trans"/>
    <property type="match status" value="1"/>
</dbReference>
<comment type="subcellular location">
    <subcellularLocation>
        <location evidence="1">Nucleus</location>
    </subcellularLocation>
</comment>
<dbReference type="PROSITE" id="PS50048">
    <property type="entry name" value="ZN2_CY6_FUNGAL_2"/>
    <property type="match status" value="1"/>
</dbReference>
<reference evidence="9" key="1">
    <citation type="submission" date="2022-10" db="EMBL/GenBank/DDBJ databases">
        <title>Culturing micro-colonial fungi from biological soil crusts in the Mojave desert and describing Neophaeococcomyces mojavensis, and introducing the new genera and species Taxawa tesnikishii.</title>
        <authorList>
            <person name="Kurbessoian T."/>
            <person name="Stajich J.E."/>
        </authorList>
    </citation>
    <scope>NUCLEOTIDE SEQUENCE</scope>
    <source>
        <strain evidence="9">TK_41</strain>
    </source>
</reference>
<accession>A0AA39CLC7</accession>
<dbReference type="SMART" id="SM00906">
    <property type="entry name" value="Fungal_trans"/>
    <property type="match status" value="1"/>
</dbReference>
<evidence type="ECO:0000313" key="10">
    <source>
        <dbReference type="Proteomes" id="UP001172673"/>
    </source>
</evidence>
<keyword evidence="5" id="KW-0804">Transcription</keyword>
<gene>
    <name evidence="9" type="ORF">H2200_003705</name>
</gene>
<dbReference type="SMART" id="SM00066">
    <property type="entry name" value="GAL4"/>
    <property type="match status" value="1"/>
</dbReference>
<evidence type="ECO:0000256" key="7">
    <source>
        <dbReference type="SAM" id="MobiDB-lite"/>
    </source>
</evidence>
<dbReference type="CDD" id="cd12148">
    <property type="entry name" value="fungal_TF_MHR"/>
    <property type="match status" value="1"/>
</dbReference>
<keyword evidence="2" id="KW-0479">Metal-binding</keyword>
<keyword evidence="4" id="KW-0238">DNA-binding</keyword>
<organism evidence="9 10">
    <name type="scientific">Cladophialophora chaetospira</name>
    <dbReference type="NCBI Taxonomy" id="386627"/>
    <lineage>
        <taxon>Eukaryota</taxon>
        <taxon>Fungi</taxon>
        <taxon>Dikarya</taxon>
        <taxon>Ascomycota</taxon>
        <taxon>Pezizomycotina</taxon>
        <taxon>Eurotiomycetes</taxon>
        <taxon>Chaetothyriomycetidae</taxon>
        <taxon>Chaetothyriales</taxon>
        <taxon>Herpotrichiellaceae</taxon>
        <taxon>Cladophialophora</taxon>
    </lineage>
</organism>
<evidence type="ECO:0000256" key="1">
    <source>
        <dbReference type="ARBA" id="ARBA00004123"/>
    </source>
</evidence>
<dbReference type="InterPro" id="IPR050815">
    <property type="entry name" value="TF_fung"/>
</dbReference>
<keyword evidence="3" id="KW-0805">Transcription regulation</keyword>
<feature type="domain" description="Zn(2)-C6 fungal-type" evidence="8">
    <location>
        <begin position="33"/>
        <end position="63"/>
    </location>
</feature>
<dbReference type="Proteomes" id="UP001172673">
    <property type="component" value="Unassembled WGS sequence"/>
</dbReference>
<dbReference type="CDD" id="cd00067">
    <property type="entry name" value="GAL4"/>
    <property type="match status" value="1"/>
</dbReference>
<dbReference type="Pfam" id="PF00172">
    <property type="entry name" value="Zn_clus"/>
    <property type="match status" value="1"/>
</dbReference>
<name>A0AA39CLC7_9EURO</name>
<keyword evidence="10" id="KW-1185">Reference proteome</keyword>
<evidence type="ECO:0000256" key="6">
    <source>
        <dbReference type="ARBA" id="ARBA00023242"/>
    </source>
</evidence>
<dbReference type="GO" id="GO:0005634">
    <property type="term" value="C:nucleus"/>
    <property type="evidence" value="ECO:0007669"/>
    <property type="project" value="UniProtKB-SubCell"/>
</dbReference>
<dbReference type="SUPFAM" id="SSF57701">
    <property type="entry name" value="Zn2/Cys6 DNA-binding domain"/>
    <property type="match status" value="1"/>
</dbReference>
<dbReference type="PANTHER" id="PTHR47338">
    <property type="entry name" value="ZN(II)2CYS6 TRANSCRIPTION FACTOR (EUROFUNG)-RELATED"/>
    <property type="match status" value="1"/>
</dbReference>
<evidence type="ECO:0000313" key="9">
    <source>
        <dbReference type="EMBL" id="KAJ9612108.1"/>
    </source>
</evidence>
<dbReference type="InterPro" id="IPR036864">
    <property type="entry name" value="Zn2-C6_fun-type_DNA-bd_sf"/>
</dbReference>
<dbReference type="GO" id="GO:0006351">
    <property type="term" value="P:DNA-templated transcription"/>
    <property type="evidence" value="ECO:0007669"/>
    <property type="project" value="InterPro"/>
</dbReference>
<evidence type="ECO:0000256" key="4">
    <source>
        <dbReference type="ARBA" id="ARBA00023125"/>
    </source>
</evidence>
<evidence type="ECO:0000256" key="2">
    <source>
        <dbReference type="ARBA" id="ARBA00022723"/>
    </source>
</evidence>
<dbReference type="AlphaFoldDB" id="A0AA39CLC7"/>
<dbReference type="EMBL" id="JAPDRK010000005">
    <property type="protein sequence ID" value="KAJ9612108.1"/>
    <property type="molecule type" value="Genomic_DNA"/>
</dbReference>
<protein>
    <recommendedName>
        <fullName evidence="8">Zn(2)-C6 fungal-type domain-containing protein</fullName>
    </recommendedName>
</protein>
<dbReference type="InterPro" id="IPR001138">
    <property type="entry name" value="Zn2Cys6_DnaBD"/>
</dbReference>